<organism evidence="2 3">
    <name type="scientific">Dolichospermum flos-aquae CCAP 1403/13F</name>
    <dbReference type="NCBI Taxonomy" id="315271"/>
    <lineage>
        <taxon>Bacteria</taxon>
        <taxon>Bacillati</taxon>
        <taxon>Cyanobacteriota</taxon>
        <taxon>Cyanophyceae</taxon>
        <taxon>Nostocales</taxon>
        <taxon>Aphanizomenonaceae</taxon>
        <taxon>Dolichospermum</taxon>
    </lineage>
</organism>
<keyword evidence="1" id="KW-0812">Transmembrane</keyword>
<dbReference type="RefSeq" id="WP_148766292.1">
    <property type="nucleotide sequence ID" value="NZ_CP051206.1"/>
</dbReference>
<gene>
    <name evidence="2" type="ORF">HGD76_07665</name>
</gene>
<protein>
    <submittedName>
        <fullName evidence="2">Uncharacterized protein</fullName>
    </submittedName>
</protein>
<dbReference type="AlphaFoldDB" id="A0A6H2BYP1"/>
<reference evidence="2 3" key="2">
    <citation type="submission" date="2020-04" db="EMBL/GenBank/DDBJ databases">
        <authorList>
            <person name="Fomenkov A."/>
            <person name="Anton B.P."/>
            <person name="Roberts R.J."/>
        </authorList>
    </citation>
    <scope>NUCLEOTIDE SEQUENCE [LARGE SCALE GENOMIC DNA]</scope>
    <source>
        <strain evidence="2 3">CCAP 1403/13f</strain>
    </source>
</reference>
<dbReference type="EMBL" id="CP051206">
    <property type="protein sequence ID" value="QJB44086.1"/>
    <property type="molecule type" value="Genomic_DNA"/>
</dbReference>
<reference evidence="2 3" key="1">
    <citation type="submission" date="2020-04" db="EMBL/GenBank/DDBJ databases">
        <title>Genome-Wide Identification of 5-Methylcytosine Sites in Bacterial Genomes By High-Throughput Sequencing of MspJI Restriction Fragments.</title>
        <authorList>
            <person name="Wu V."/>
        </authorList>
    </citation>
    <scope>NUCLEOTIDE SEQUENCE [LARGE SCALE GENOMIC DNA]</scope>
    <source>
        <strain evidence="2 3">CCAP 1403/13f</strain>
    </source>
</reference>
<accession>A0A6H2BYP1</accession>
<dbReference type="Proteomes" id="UP000502433">
    <property type="component" value="Chromosome"/>
</dbReference>
<sequence>MSDNGNGIRGEILLQLLLILVLGLIPLAIVNKDNQLAYFDIVKIVMVYSFSPQKSKDNRKK</sequence>
<feature type="transmembrane region" description="Helical" evidence="1">
    <location>
        <begin position="12"/>
        <end position="29"/>
    </location>
</feature>
<evidence type="ECO:0000313" key="2">
    <source>
        <dbReference type="EMBL" id="QJB44086.1"/>
    </source>
</evidence>
<keyword evidence="1" id="KW-1133">Transmembrane helix</keyword>
<name>A0A6H2BYP1_DOLFA</name>
<keyword evidence="1" id="KW-0472">Membrane</keyword>
<evidence type="ECO:0000313" key="3">
    <source>
        <dbReference type="Proteomes" id="UP000502433"/>
    </source>
</evidence>
<dbReference type="KEGG" id="dfs:HGD76_07665"/>
<evidence type="ECO:0000256" key="1">
    <source>
        <dbReference type="SAM" id="Phobius"/>
    </source>
</evidence>
<proteinExistence type="predicted"/>